<feature type="domain" description="Kazal-like" evidence="2">
    <location>
        <begin position="21"/>
        <end position="81"/>
    </location>
</feature>
<evidence type="ECO:0000259" key="2">
    <source>
        <dbReference type="PROSITE" id="PS51465"/>
    </source>
</evidence>
<dbReference type="InterPro" id="IPR036058">
    <property type="entry name" value="Kazal_dom_sf"/>
</dbReference>
<feature type="signal peptide" evidence="1">
    <location>
        <begin position="1"/>
        <end position="19"/>
    </location>
</feature>
<dbReference type="PROSITE" id="PS51465">
    <property type="entry name" value="KAZAL_2"/>
    <property type="match status" value="1"/>
</dbReference>
<evidence type="ECO:0000256" key="1">
    <source>
        <dbReference type="SAM" id="SignalP"/>
    </source>
</evidence>
<dbReference type="AlphaFoldDB" id="A0AAW1D866"/>
<evidence type="ECO:0000313" key="3">
    <source>
        <dbReference type="EMBL" id="KAK9505122.1"/>
    </source>
</evidence>
<evidence type="ECO:0000313" key="4">
    <source>
        <dbReference type="Proteomes" id="UP001461498"/>
    </source>
</evidence>
<name>A0AAW1D866_9HEMI</name>
<gene>
    <name evidence="3" type="ORF">O3M35_009250</name>
</gene>
<sequence length="92" mass="10820">MNIYMVFLTVYLLISVIEARKHYNDTCPITYCTLEYSPRCGRRMKNQKVQTFTFFNQCQFDQVNCLANPPYEFVKLGECEDNPTSFLSDIPL</sequence>
<dbReference type="Gene3D" id="3.30.60.30">
    <property type="match status" value="1"/>
</dbReference>
<keyword evidence="4" id="KW-1185">Reference proteome</keyword>
<accession>A0AAW1D866</accession>
<dbReference type="SUPFAM" id="SSF100895">
    <property type="entry name" value="Kazal-type serine protease inhibitors"/>
    <property type="match status" value="1"/>
</dbReference>
<keyword evidence="1" id="KW-0732">Signal</keyword>
<comment type="caution">
    <text evidence="3">The sequence shown here is derived from an EMBL/GenBank/DDBJ whole genome shotgun (WGS) entry which is preliminary data.</text>
</comment>
<organism evidence="3 4">
    <name type="scientific">Rhynocoris fuscipes</name>
    <dbReference type="NCBI Taxonomy" id="488301"/>
    <lineage>
        <taxon>Eukaryota</taxon>
        <taxon>Metazoa</taxon>
        <taxon>Ecdysozoa</taxon>
        <taxon>Arthropoda</taxon>
        <taxon>Hexapoda</taxon>
        <taxon>Insecta</taxon>
        <taxon>Pterygota</taxon>
        <taxon>Neoptera</taxon>
        <taxon>Paraneoptera</taxon>
        <taxon>Hemiptera</taxon>
        <taxon>Heteroptera</taxon>
        <taxon>Panheteroptera</taxon>
        <taxon>Cimicomorpha</taxon>
        <taxon>Reduviidae</taxon>
        <taxon>Harpactorinae</taxon>
        <taxon>Harpactorini</taxon>
        <taxon>Rhynocoris</taxon>
    </lineage>
</organism>
<protein>
    <recommendedName>
        <fullName evidence="2">Kazal-like domain-containing protein</fullName>
    </recommendedName>
</protein>
<dbReference type="EMBL" id="JAPXFL010000006">
    <property type="protein sequence ID" value="KAK9505122.1"/>
    <property type="molecule type" value="Genomic_DNA"/>
</dbReference>
<dbReference type="InterPro" id="IPR002350">
    <property type="entry name" value="Kazal_dom"/>
</dbReference>
<proteinExistence type="predicted"/>
<reference evidence="3 4" key="1">
    <citation type="submission" date="2022-12" db="EMBL/GenBank/DDBJ databases">
        <title>Chromosome-level genome assembly of true bugs.</title>
        <authorList>
            <person name="Ma L."/>
            <person name="Li H."/>
        </authorList>
    </citation>
    <scope>NUCLEOTIDE SEQUENCE [LARGE SCALE GENOMIC DNA]</scope>
    <source>
        <strain evidence="3">Lab_2022b</strain>
    </source>
</reference>
<dbReference type="Proteomes" id="UP001461498">
    <property type="component" value="Unassembled WGS sequence"/>
</dbReference>
<feature type="chain" id="PRO_5043687931" description="Kazal-like domain-containing protein" evidence="1">
    <location>
        <begin position="20"/>
        <end position="92"/>
    </location>
</feature>